<protein>
    <recommendedName>
        <fullName evidence="1">Methyltransferase domain-containing protein</fullName>
    </recommendedName>
</protein>
<accession>A0A2A4YAJ9</accession>
<organism evidence="2 3">
    <name type="scientific">Aerophobetes bacterium</name>
    <dbReference type="NCBI Taxonomy" id="2030807"/>
    <lineage>
        <taxon>Bacteria</taxon>
        <taxon>Candidatus Aerophobota</taxon>
    </lineage>
</organism>
<dbReference type="InterPro" id="IPR029063">
    <property type="entry name" value="SAM-dependent_MTases_sf"/>
</dbReference>
<proteinExistence type="predicted"/>
<dbReference type="Gene3D" id="3.40.50.150">
    <property type="entry name" value="Vaccinia Virus protein VP39"/>
    <property type="match status" value="1"/>
</dbReference>
<dbReference type="SUPFAM" id="SSF53335">
    <property type="entry name" value="S-adenosyl-L-methionine-dependent methyltransferases"/>
    <property type="match status" value="1"/>
</dbReference>
<dbReference type="InterPro" id="IPR025714">
    <property type="entry name" value="Methyltranfer_dom"/>
</dbReference>
<dbReference type="EMBL" id="NVUU01000123">
    <property type="protein sequence ID" value="PCI91858.1"/>
    <property type="molecule type" value="Genomic_DNA"/>
</dbReference>
<evidence type="ECO:0000313" key="2">
    <source>
        <dbReference type="EMBL" id="PCI91858.1"/>
    </source>
</evidence>
<evidence type="ECO:0000259" key="1">
    <source>
        <dbReference type="Pfam" id="PF13847"/>
    </source>
</evidence>
<name>A0A2A4YAJ9_UNCAE</name>
<comment type="caution">
    <text evidence="2">The sequence shown here is derived from an EMBL/GenBank/DDBJ whole genome shotgun (WGS) entry which is preliminary data.</text>
</comment>
<dbReference type="CDD" id="cd02440">
    <property type="entry name" value="AdoMet_MTases"/>
    <property type="match status" value="1"/>
</dbReference>
<dbReference type="Proteomes" id="UP000217838">
    <property type="component" value="Unassembled WGS sequence"/>
</dbReference>
<dbReference type="Pfam" id="PF13847">
    <property type="entry name" value="Methyltransf_31"/>
    <property type="match status" value="1"/>
</dbReference>
<dbReference type="AlphaFoldDB" id="A0A2A4YAJ9"/>
<reference evidence="3" key="1">
    <citation type="submission" date="2017-08" db="EMBL/GenBank/DDBJ databases">
        <title>A dynamic microbial community with high functional redundancy inhabits the cold, oxic subseafloor aquifer.</title>
        <authorList>
            <person name="Tully B.J."/>
            <person name="Wheat C.G."/>
            <person name="Glazer B.T."/>
            <person name="Huber J.A."/>
        </authorList>
    </citation>
    <scope>NUCLEOTIDE SEQUENCE [LARGE SCALE GENOMIC DNA]</scope>
</reference>
<sequence>MPVIDAIEIYETHHITEKSDSGILLEARKRLELSGKSHLIPTLEALKNSLLFRHVLRNQGLSGEGIDYVFQILEGQVDRNESPLTDADIPFLDLPVVKATQQRFQIFQDSLTKLLTFYDKDEPVTICSIPCGFMRDLFSFQSSRKNLTFVGIDKDPRSLKIAKEKMQTYSSFPHTFLERDALALEDFKPVDIALSNGFNFYLDDAKVKTFNFELAKLIKPSGYLIISHITSLEEWRLKKMDPKALRLEKEVLQDITRAKFMPFMRTKEKVIEDLELAGFELLMIIEDEAGRFPTFVLTRT</sequence>
<gene>
    <name evidence="2" type="ORF">COB11_08060</name>
</gene>
<evidence type="ECO:0000313" key="3">
    <source>
        <dbReference type="Proteomes" id="UP000217838"/>
    </source>
</evidence>
<feature type="domain" description="Methyltransferase" evidence="1">
    <location>
        <begin position="124"/>
        <end position="256"/>
    </location>
</feature>